<dbReference type="Proteomes" id="UP001629246">
    <property type="component" value="Unassembled WGS sequence"/>
</dbReference>
<keyword evidence="8" id="KW-0460">Magnesium</keyword>
<dbReference type="SUPFAM" id="SSF52540">
    <property type="entry name" value="P-loop containing nucleoside triphosphate hydrolases"/>
    <property type="match status" value="1"/>
</dbReference>
<keyword evidence="6" id="KW-0547">Nucleotide-binding</keyword>
<dbReference type="InterPro" id="IPR004484">
    <property type="entry name" value="CbiA/CobB_synth"/>
</dbReference>
<dbReference type="CDD" id="cd03130">
    <property type="entry name" value="GATase1_CobB"/>
    <property type="match status" value="1"/>
</dbReference>
<comment type="pathway">
    <text evidence="2">Cofactor biosynthesis; adenosylcobalamin biosynthesis.</text>
</comment>
<dbReference type="InterPro" id="IPR002586">
    <property type="entry name" value="CobQ/CobB/MinD/ParA_Nub-bd_dom"/>
</dbReference>
<dbReference type="NCBIfam" id="NF002204">
    <property type="entry name" value="PRK01077.1"/>
    <property type="match status" value="1"/>
</dbReference>
<evidence type="ECO:0000259" key="10">
    <source>
        <dbReference type="Pfam" id="PF01656"/>
    </source>
</evidence>
<comment type="similarity">
    <text evidence="3">Belongs to the CobB/CobQ family. CobQ subfamily.</text>
</comment>
<evidence type="ECO:0000256" key="9">
    <source>
        <dbReference type="ARBA" id="ARBA00022962"/>
    </source>
</evidence>
<keyword evidence="7" id="KW-0067">ATP-binding</keyword>
<protein>
    <submittedName>
        <fullName evidence="12">Cobyrinate a,c-diamide synthase</fullName>
    </submittedName>
</protein>
<dbReference type="SUPFAM" id="SSF52317">
    <property type="entry name" value="Class I glutamine amidotransferase-like"/>
    <property type="match status" value="1"/>
</dbReference>
<evidence type="ECO:0000313" key="12">
    <source>
        <dbReference type="EMBL" id="MFL9925978.1"/>
    </source>
</evidence>
<comment type="cofactor">
    <cofactor evidence="1">
        <name>Mg(2+)</name>
        <dbReference type="ChEBI" id="CHEBI:18420"/>
    </cofactor>
</comment>
<sequence length="457" mass="48274">MSSPALPSLAASSAEPSGARRCPALFISAPGSGHGKTTVTAAIARLHREQGRRVRVFKTGPDFLDPTVLERASGHPVYQLDLWLAGAAHCRALVQQAAQEADLILIEGVMGLYDGAPCSADLAALLGMPVLLVINAAGVAQSMGALAHGLASYRARPGLSFAGVLANGVGSERHAQMLQQGMDSAHMPLLACIPRQAQFSLPERHLGLVPAAEVADLDLRLSALAAQLQETPLAQLPEVLSFDAMPPPADAGRLLAGRSIAIARDAAFSFIYQANLDWLQAQGAHLRFFSPLSDAAVPDADAVYLPGGYPELHLQALQDNRAMQAALRAHFEAGKHIYAECGGMLYLLNSLTDKHGQTAEMCGLLPGTAEMQTRLQGLGYQSFSLPEAGQEALRCHTFHYSRSSIALTPAATGQRLFDTSAGEAVYRLRGLCASYLHAYFASAPRTAAQLFGGVLPS</sequence>
<evidence type="ECO:0000256" key="4">
    <source>
        <dbReference type="ARBA" id="ARBA00022573"/>
    </source>
</evidence>
<dbReference type="InterPro" id="IPR011698">
    <property type="entry name" value="GATase_3"/>
</dbReference>
<evidence type="ECO:0000256" key="7">
    <source>
        <dbReference type="ARBA" id="ARBA00022840"/>
    </source>
</evidence>
<accession>A0ABW9ADY2</accession>
<dbReference type="Pfam" id="PF07685">
    <property type="entry name" value="GATase_3"/>
    <property type="match status" value="1"/>
</dbReference>
<dbReference type="EMBL" id="JAQQFM010000007">
    <property type="protein sequence ID" value="MFL9925978.1"/>
    <property type="molecule type" value="Genomic_DNA"/>
</dbReference>
<evidence type="ECO:0000313" key="13">
    <source>
        <dbReference type="Proteomes" id="UP001629246"/>
    </source>
</evidence>
<dbReference type="Gene3D" id="3.40.50.300">
    <property type="entry name" value="P-loop containing nucleotide triphosphate hydrolases"/>
    <property type="match status" value="1"/>
</dbReference>
<evidence type="ECO:0000259" key="11">
    <source>
        <dbReference type="Pfam" id="PF07685"/>
    </source>
</evidence>
<dbReference type="Gene3D" id="3.40.50.880">
    <property type="match status" value="1"/>
</dbReference>
<dbReference type="NCBIfam" id="TIGR00379">
    <property type="entry name" value="cobB"/>
    <property type="match status" value="1"/>
</dbReference>
<organism evidence="12 13">
    <name type="scientific">Herbaspirillum lusitanum</name>
    <dbReference type="NCBI Taxonomy" id="213312"/>
    <lineage>
        <taxon>Bacteria</taxon>
        <taxon>Pseudomonadati</taxon>
        <taxon>Pseudomonadota</taxon>
        <taxon>Betaproteobacteria</taxon>
        <taxon>Burkholderiales</taxon>
        <taxon>Oxalobacteraceae</taxon>
        <taxon>Herbaspirillum</taxon>
    </lineage>
</organism>
<keyword evidence="9" id="KW-0315">Glutamine amidotransferase</keyword>
<evidence type="ECO:0000256" key="8">
    <source>
        <dbReference type="ARBA" id="ARBA00022842"/>
    </source>
</evidence>
<evidence type="ECO:0000256" key="2">
    <source>
        <dbReference type="ARBA" id="ARBA00004953"/>
    </source>
</evidence>
<dbReference type="PANTHER" id="PTHR43873">
    <property type="entry name" value="COBYRINATE A,C-DIAMIDE SYNTHASE"/>
    <property type="match status" value="1"/>
</dbReference>
<dbReference type="Pfam" id="PF01656">
    <property type="entry name" value="CbiA"/>
    <property type="match status" value="1"/>
</dbReference>
<dbReference type="RefSeq" id="WP_408159178.1">
    <property type="nucleotide sequence ID" value="NZ_JAQQFM010000007.1"/>
</dbReference>
<dbReference type="PANTHER" id="PTHR43873:SF1">
    <property type="entry name" value="COBYRINATE A,C-DIAMIDE SYNTHASE"/>
    <property type="match status" value="1"/>
</dbReference>
<keyword evidence="5" id="KW-0436">Ligase</keyword>
<evidence type="ECO:0000256" key="6">
    <source>
        <dbReference type="ARBA" id="ARBA00022741"/>
    </source>
</evidence>
<feature type="domain" description="CobB/CobQ-like glutamine amidotransferase" evidence="11">
    <location>
        <begin position="260"/>
        <end position="442"/>
    </location>
</feature>
<comment type="caution">
    <text evidence="12">The sequence shown here is derived from an EMBL/GenBank/DDBJ whole genome shotgun (WGS) entry which is preliminary data.</text>
</comment>
<keyword evidence="4" id="KW-0169">Cobalamin biosynthesis</keyword>
<feature type="domain" description="CobQ/CobB/MinD/ParA nucleotide binding" evidence="10">
    <location>
        <begin position="26"/>
        <end position="206"/>
    </location>
</feature>
<evidence type="ECO:0000256" key="1">
    <source>
        <dbReference type="ARBA" id="ARBA00001946"/>
    </source>
</evidence>
<name>A0ABW9ADY2_9BURK</name>
<dbReference type="InterPro" id="IPR027417">
    <property type="entry name" value="P-loop_NTPase"/>
</dbReference>
<keyword evidence="13" id="KW-1185">Reference proteome</keyword>
<reference evidence="12 13" key="1">
    <citation type="journal article" date="2024" name="Chem. Sci.">
        <title>Discovery of megapolipeptins by genome mining of a Burkholderiales bacteria collection.</title>
        <authorList>
            <person name="Paulo B.S."/>
            <person name="Recchia M.J.J."/>
            <person name="Lee S."/>
            <person name="Fergusson C.H."/>
            <person name="Romanowski S.B."/>
            <person name="Hernandez A."/>
            <person name="Krull N."/>
            <person name="Liu D.Y."/>
            <person name="Cavanagh H."/>
            <person name="Bos A."/>
            <person name="Gray C.A."/>
            <person name="Murphy B.T."/>
            <person name="Linington R.G."/>
            <person name="Eustaquio A.S."/>
        </authorList>
    </citation>
    <scope>NUCLEOTIDE SEQUENCE [LARGE SCALE GENOMIC DNA]</scope>
    <source>
        <strain evidence="12 13">RL21-008-BIB-A</strain>
    </source>
</reference>
<proteinExistence type="inferred from homology"/>
<evidence type="ECO:0000256" key="5">
    <source>
        <dbReference type="ARBA" id="ARBA00022598"/>
    </source>
</evidence>
<evidence type="ECO:0000256" key="3">
    <source>
        <dbReference type="ARBA" id="ARBA00006205"/>
    </source>
</evidence>
<gene>
    <name evidence="12" type="ORF">PQR62_17000</name>
</gene>
<dbReference type="PROSITE" id="PS51274">
    <property type="entry name" value="GATASE_COBBQ"/>
    <property type="match status" value="1"/>
</dbReference>
<dbReference type="InterPro" id="IPR029062">
    <property type="entry name" value="Class_I_gatase-like"/>
</dbReference>